<dbReference type="AlphaFoldDB" id="A0A6A4VSF3"/>
<evidence type="ECO:0000313" key="4">
    <source>
        <dbReference type="EMBL" id="KAF0288617.1"/>
    </source>
</evidence>
<sequence>MKTFIVAALLAVAAADKLPAAYRAPVAYRAPAAYEAPAAYKEPEYEPSPYAFDYSVSDYETGSKFAANENSDGKQTSGYYTVALPDGRIQTVKYTVDDYAGYNAEVTYEGEAQYPEEPVYKAAPAPAPVYKAAPVYKEPEQEPIYAYRPVQKYSN</sequence>
<proteinExistence type="predicted"/>
<keyword evidence="1 2" id="KW-0193">Cuticle</keyword>
<evidence type="ECO:0000313" key="6">
    <source>
        <dbReference type="Proteomes" id="UP000440578"/>
    </source>
</evidence>
<comment type="caution">
    <text evidence="5">The sequence shown here is derived from an EMBL/GenBank/DDBJ whole genome shotgun (WGS) entry which is preliminary data.</text>
</comment>
<accession>A0A6A4VSF3</accession>
<feature type="signal peptide" evidence="3">
    <location>
        <begin position="1"/>
        <end position="15"/>
    </location>
</feature>
<keyword evidence="3" id="KW-0732">Signal</keyword>
<dbReference type="Pfam" id="PF00379">
    <property type="entry name" value="Chitin_bind_4"/>
    <property type="match status" value="1"/>
</dbReference>
<evidence type="ECO:0000313" key="5">
    <source>
        <dbReference type="EMBL" id="KAF0292231.1"/>
    </source>
</evidence>
<dbReference type="PANTHER" id="PTHR12236">
    <property type="entry name" value="STRUCTURAL CONTITUENT OF CUTICLE"/>
    <property type="match status" value="1"/>
</dbReference>
<organism evidence="5 6">
    <name type="scientific">Amphibalanus amphitrite</name>
    <name type="common">Striped barnacle</name>
    <name type="synonym">Balanus amphitrite</name>
    <dbReference type="NCBI Taxonomy" id="1232801"/>
    <lineage>
        <taxon>Eukaryota</taxon>
        <taxon>Metazoa</taxon>
        <taxon>Ecdysozoa</taxon>
        <taxon>Arthropoda</taxon>
        <taxon>Crustacea</taxon>
        <taxon>Multicrustacea</taxon>
        <taxon>Cirripedia</taxon>
        <taxon>Thoracica</taxon>
        <taxon>Thoracicalcarea</taxon>
        <taxon>Balanomorpha</taxon>
        <taxon>Balanoidea</taxon>
        <taxon>Balanidae</taxon>
        <taxon>Amphibalaninae</taxon>
        <taxon>Amphibalanus</taxon>
    </lineage>
</organism>
<dbReference type="EMBL" id="VIIS01001829">
    <property type="protein sequence ID" value="KAF0292231.1"/>
    <property type="molecule type" value="Genomic_DNA"/>
</dbReference>
<protein>
    <submittedName>
        <fullName evidence="5">Adult-specific cuticular protein ACP-20</fullName>
    </submittedName>
</protein>
<dbReference type="PANTHER" id="PTHR12236:SF79">
    <property type="entry name" value="CUTICULAR PROTEIN 50CB-RELATED"/>
    <property type="match status" value="1"/>
</dbReference>
<name>A0A6A4VSF3_AMPAM</name>
<dbReference type="InterPro" id="IPR051217">
    <property type="entry name" value="Insect_Cuticle_Struc_Prot"/>
</dbReference>
<evidence type="ECO:0000256" key="2">
    <source>
        <dbReference type="PROSITE-ProRule" id="PRU00497"/>
    </source>
</evidence>
<feature type="chain" id="PRO_5036168177" evidence="3">
    <location>
        <begin position="16"/>
        <end position="155"/>
    </location>
</feature>
<reference evidence="5 6" key="1">
    <citation type="submission" date="2019-07" db="EMBL/GenBank/DDBJ databases">
        <title>Draft genome assembly of a fouling barnacle, Amphibalanus amphitrite (Darwin, 1854): The first reference genome for Thecostraca.</title>
        <authorList>
            <person name="Kim W."/>
        </authorList>
    </citation>
    <scope>NUCLEOTIDE SEQUENCE [LARGE SCALE GENOMIC DNA]</scope>
    <source>
        <strain evidence="5">SNU_AA5</strain>
        <tissue evidence="5">Soma without cirri and trophi</tissue>
    </source>
</reference>
<dbReference type="InterPro" id="IPR000618">
    <property type="entry name" value="Insect_cuticle"/>
</dbReference>
<evidence type="ECO:0000256" key="1">
    <source>
        <dbReference type="ARBA" id="ARBA00022460"/>
    </source>
</evidence>
<evidence type="ECO:0000256" key="3">
    <source>
        <dbReference type="SAM" id="SignalP"/>
    </source>
</evidence>
<dbReference type="EMBL" id="VIIS01002093">
    <property type="protein sequence ID" value="KAF0288617.1"/>
    <property type="molecule type" value="Genomic_DNA"/>
</dbReference>
<dbReference type="OrthoDB" id="6884310at2759"/>
<gene>
    <name evidence="5" type="primary">ACP20_1</name>
    <name evidence="4" type="synonym">ACP20_2</name>
    <name evidence="5" type="ORF">FJT64_009798</name>
    <name evidence="4" type="ORF">FJT64_013012</name>
</gene>
<dbReference type="Proteomes" id="UP000440578">
    <property type="component" value="Unassembled WGS sequence"/>
</dbReference>
<dbReference type="GO" id="GO:0042302">
    <property type="term" value="F:structural constituent of cuticle"/>
    <property type="evidence" value="ECO:0007669"/>
    <property type="project" value="UniProtKB-UniRule"/>
</dbReference>
<dbReference type="PROSITE" id="PS51155">
    <property type="entry name" value="CHIT_BIND_RR_2"/>
    <property type="match status" value="1"/>
</dbReference>
<dbReference type="GO" id="GO:0005615">
    <property type="term" value="C:extracellular space"/>
    <property type="evidence" value="ECO:0007669"/>
    <property type="project" value="TreeGrafter"/>
</dbReference>
<dbReference type="GO" id="GO:0031012">
    <property type="term" value="C:extracellular matrix"/>
    <property type="evidence" value="ECO:0007669"/>
    <property type="project" value="TreeGrafter"/>
</dbReference>
<keyword evidence="6" id="KW-1185">Reference proteome</keyword>